<feature type="compositionally biased region" description="Basic and acidic residues" evidence="2">
    <location>
        <begin position="1354"/>
        <end position="1367"/>
    </location>
</feature>
<evidence type="ECO:0000313" key="5">
    <source>
        <dbReference type="Proteomes" id="UP000324585"/>
    </source>
</evidence>
<proteinExistence type="predicted"/>
<dbReference type="Gene3D" id="3.40.50.11210">
    <property type="entry name" value="Rap/Ran-GAP"/>
    <property type="match status" value="1"/>
</dbReference>
<dbReference type="PROSITE" id="PS50085">
    <property type="entry name" value="RAPGAP"/>
    <property type="match status" value="1"/>
</dbReference>
<dbReference type="GO" id="GO:0005737">
    <property type="term" value="C:cytoplasm"/>
    <property type="evidence" value="ECO:0007669"/>
    <property type="project" value="TreeGrafter"/>
</dbReference>
<dbReference type="InterPro" id="IPR027107">
    <property type="entry name" value="Tuberin/Ral-act_asu"/>
</dbReference>
<feature type="region of interest" description="Disordered" evidence="2">
    <location>
        <begin position="102"/>
        <end position="133"/>
    </location>
</feature>
<evidence type="ECO:0000259" key="3">
    <source>
        <dbReference type="PROSITE" id="PS50085"/>
    </source>
</evidence>
<evidence type="ECO:0000256" key="2">
    <source>
        <dbReference type="SAM" id="MobiDB-lite"/>
    </source>
</evidence>
<feature type="compositionally biased region" description="Low complexity" evidence="2">
    <location>
        <begin position="373"/>
        <end position="384"/>
    </location>
</feature>
<feature type="domain" description="Rap-GAP" evidence="3">
    <location>
        <begin position="1818"/>
        <end position="2043"/>
    </location>
</feature>
<feature type="region of interest" description="Disordered" evidence="2">
    <location>
        <begin position="874"/>
        <end position="904"/>
    </location>
</feature>
<dbReference type="Pfam" id="PF02145">
    <property type="entry name" value="Rap_GAP"/>
    <property type="match status" value="1"/>
</dbReference>
<dbReference type="SUPFAM" id="SSF111347">
    <property type="entry name" value="Rap/Ran-GAP"/>
    <property type="match status" value="1"/>
</dbReference>
<dbReference type="GO" id="GO:0005096">
    <property type="term" value="F:GTPase activator activity"/>
    <property type="evidence" value="ECO:0007669"/>
    <property type="project" value="UniProtKB-KW"/>
</dbReference>
<dbReference type="InterPro" id="IPR000331">
    <property type="entry name" value="Rap/Ran_GAP_dom"/>
</dbReference>
<comment type="caution">
    <text evidence="4">The sequence shown here is derived from an EMBL/GenBank/DDBJ whole genome shotgun (WGS) entry which is preliminary data.</text>
</comment>
<dbReference type="PANTHER" id="PTHR10063:SF0">
    <property type="entry name" value="TUBERIN"/>
    <property type="match status" value="1"/>
</dbReference>
<feature type="compositionally biased region" description="Polar residues" evidence="2">
    <location>
        <begin position="113"/>
        <end position="124"/>
    </location>
</feature>
<name>A0A5J4YSC2_PORPP</name>
<feature type="compositionally biased region" description="Acidic residues" evidence="2">
    <location>
        <begin position="830"/>
        <end position="841"/>
    </location>
</feature>
<sequence length="2053" mass="224244">MPVRQGLRAFLEAYHRRAARSHASPNAPPQRHASPLSFADLECECCAARARSHAQDGRVELSTRLAPDGECCSRVLLHVAACSLLEPKGATSRALHELLGAPPAPATDEIRSSSDLGRNQSGDASTHESHATQGMQVRAVGWELDFVLRSASKCSQKLQMVKQMLHFEAARQRGCHHDQNDEEQITQDQLNNAEDLCQVDACSHCATLSAQEQTVCRAVVVTFAEAVASFAVLHDRARLWSACADEHQYRSVIREALDHVTKAVYSISVECECDFECFSMRLLATVTLMLLGALVESVKSFHLLRKTKLFERYSISTGDFDAMQLARCLCAAKDKWSSLLLVSSRGTTTGTTVAGASADAAASAGAGAGAGAGMSSRTRSSSDTSGKHDSISLPRELEQPEIEAVEAVVSAITDMRSAPNAGEASVTPMVATVTITNHEVSVTVEHVVRESFHSPLRIPLFSSFVAIVGQFRAIPLESTSGNVDHNAATRAADEAKAVAFENELSWAALRFIGVALFGRVGQRIHAEYDIDINADVGAGLLKILNETNKMAASARAAYGRLVHEVSALTARLMNRTRTHLILSHSPWSPLIELVAVLGKMQDIDRRAIMPAILELASVYLGEPLSKMQDPAFRIVSVDGYNASHSASSGGGGGGASAVPDSFFLIPRERVSTVLGELHALFPPQIVIALADLKFRDVEPWRGVRSYCDVLRTIVIRLFIGDSRVQVRRHALQMLRDAMWTYYGIYDDLLVSDVFMPLLEQLQSQLEIKPRAHRRSVPQVDARRKDILALLRDVCSNLTISESHLKTLLSYLDAVNTNADSASDSPLPNEVDVETEDPSDSEVSDRGTVSAEITIDASLSSINSKKVVRLARNVSSHSSSANDSNSAGESVSDGSSSHTPNKPTVESTELSLHVLAAHATLFIFCKQMMSSANSKALLAFRSALTTHLHFMGDADARALVLNWLTWLRVDPATRNIRFAKIESDPLSTMASLSDRDKPPVTFSTPFVFASLEDERAGATTTTGTAEQGNPGAPMDRDATGVAAVSSDSQSVTGTANMIAIPVQLAISNILIRIKQETDPSVFLRACDCLTALLRDPLLVSRCDLRSLLITIRDDVKRHFDGSGQHLPLKDVGPMGDILSEKNGETHGRIIWWTESRLGARSGLQLLRMLYGYRDHVYESDLFSVVHLISKDSETMFAQADEFHFFSRYLHTCALNVSVSSSVNIRELGVATLMTVIFKLLDERQAQAQIRDAGAKELNALLESFLIPAVEAILTCESGGFLSRPNLVHGSPQLEDIQRRGLEEHDYRASSVHSHLSDEDDLTMPPLTGRNSKMTDEEGAARELAETRHASTAGEESGHHQKDDRVHDPAEETYASDDIVCMYGDILSSGEQAQHANLVKATCWMAESALLVGRAIAQLFPARVALNLTSIGLEPDSALSCIARWFALGFSAFIALAAQVDTALASPARSRRLLLRVLHNATNSTRTKSFHYRTGPVPEKEPVACGLLFEAMVEYASSYGSLTGHARQLFLEQHPPPPQVPHPLPHGLERDKTDSGPATSTSNNSVLSSLLPSEKVWILQGTEQLLTVISATRGTNKNAKENVDTYTFRRTTGNARLVVGPYLMHRLLQTPRFAQRTLRARSGDCFRDDQLVVCDDMEMSAIAGVGVRSVGHMDSGKSKGEGMLGRTRSDSVLWVRAAVSGCRGDDPGGIAKGEEEHEKTEEGCASARTVSFGSISSSQEHDDTEPAPEPKPLDLARGSGGRNEQQSQETAHHYRSHLPYVLNPENRFHLAALLGQRVVPDRGAQAVSSSVSEEELRRSLSVLDRTVPDFMSRVGVVLIADEKESEAEILSRRTMSAHFSVFLRGLGSFVRLSKALQGDMYSGGLDTSGRYIDGEFMLRWLAPGFQVVFHVTTLMPNNEKSGGARWKKRHIGNDHVNIVWVDYGELEVAVDSLLLSKFNSVHIIVAPLRPRYLRVQVKVNRPEHVRGELIGPLVSGRVYVFLDSEIQQLAHLVRQTAIHANAACLRSMPHWYERYSGLVRFSSLSQPPPLPPPQE</sequence>
<dbReference type="InterPro" id="IPR035974">
    <property type="entry name" value="Rap/Ran-GAP_sf"/>
</dbReference>
<feature type="compositionally biased region" description="Polar residues" evidence="2">
    <location>
        <begin position="1726"/>
        <end position="1736"/>
    </location>
</feature>
<dbReference type="GO" id="GO:0005634">
    <property type="term" value="C:nucleus"/>
    <property type="evidence" value="ECO:0007669"/>
    <property type="project" value="InterPro"/>
</dbReference>
<keyword evidence="1" id="KW-0343">GTPase activation</keyword>
<protein>
    <submittedName>
        <fullName evidence="4">Tuberin</fullName>
    </submittedName>
</protein>
<feature type="compositionally biased region" description="Pro residues" evidence="2">
    <location>
        <begin position="1532"/>
        <end position="1542"/>
    </location>
</feature>
<feature type="region of interest" description="Disordered" evidence="2">
    <location>
        <begin position="1702"/>
        <end position="1770"/>
    </location>
</feature>
<reference evidence="5" key="1">
    <citation type="journal article" date="2019" name="Nat. Commun.">
        <title>Expansion of phycobilisome linker gene families in mesophilic red algae.</title>
        <authorList>
            <person name="Lee J."/>
            <person name="Kim D."/>
            <person name="Bhattacharya D."/>
            <person name="Yoon H.S."/>
        </authorList>
    </citation>
    <scope>NUCLEOTIDE SEQUENCE [LARGE SCALE GENOMIC DNA]</scope>
    <source>
        <strain evidence="5">CCMP 1328</strain>
    </source>
</reference>
<dbReference type="EMBL" id="VRMN01000005">
    <property type="protein sequence ID" value="KAA8494135.1"/>
    <property type="molecule type" value="Genomic_DNA"/>
</dbReference>
<evidence type="ECO:0000313" key="4">
    <source>
        <dbReference type="EMBL" id="KAA8494135.1"/>
    </source>
</evidence>
<feature type="region of interest" description="Disordered" evidence="2">
    <location>
        <begin position="1304"/>
        <end position="1367"/>
    </location>
</feature>
<feature type="region of interest" description="Disordered" evidence="2">
    <location>
        <begin position="1017"/>
        <end position="1037"/>
    </location>
</feature>
<feature type="compositionally biased region" description="Low complexity" evidence="2">
    <location>
        <begin position="874"/>
        <end position="896"/>
    </location>
</feature>
<keyword evidence="5" id="KW-1185">Reference proteome</keyword>
<dbReference type="Proteomes" id="UP000324585">
    <property type="component" value="Unassembled WGS sequence"/>
</dbReference>
<dbReference type="GO" id="GO:0051056">
    <property type="term" value="P:regulation of small GTPase mediated signal transduction"/>
    <property type="evidence" value="ECO:0007669"/>
    <property type="project" value="InterPro"/>
</dbReference>
<accession>A0A5J4YSC2</accession>
<feature type="compositionally biased region" description="Basic and acidic residues" evidence="2">
    <location>
        <begin position="1710"/>
        <end position="1720"/>
    </location>
</feature>
<feature type="region of interest" description="Disordered" evidence="2">
    <location>
        <begin position="819"/>
        <end position="846"/>
    </location>
</feature>
<gene>
    <name evidence="4" type="ORF">FVE85_4110</name>
</gene>
<feature type="region of interest" description="Disordered" evidence="2">
    <location>
        <begin position="367"/>
        <end position="397"/>
    </location>
</feature>
<feature type="compositionally biased region" description="Basic and acidic residues" evidence="2">
    <location>
        <begin position="385"/>
        <end position="397"/>
    </location>
</feature>
<feature type="region of interest" description="Disordered" evidence="2">
    <location>
        <begin position="1530"/>
        <end position="1564"/>
    </location>
</feature>
<dbReference type="PANTHER" id="PTHR10063">
    <property type="entry name" value="TUBERIN"/>
    <property type="match status" value="1"/>
</dbReference>
<organism evidence="4 5">
    <name type="scientific">Porphyridium purpureum</name>
    <name type="common">Red alga</name>
    <name type="synonym">Porphyridium cruentum</name>
    <dbReference type="NCBI Taxonomy" id="35688"/>
    <lineage>
        <taxon>Eukaryota</taxon>
        <taxon>Rhodophyta</taxon>
        <taxon>Bangiophyceae</taxon>
        <taxon>Porphyridiales</taxon>
        <taxon>Porphyridiaceae</taxon>
        <taxon>Porphyridium</taxon>
    </lineage>
</organism>
<feature type="compositionally biased region" description="Basic and acidic residues" evidence="2">
    <location>
        <begin position="1331"/>
        <end position="1347"/>
    </location>
</feature>
<dbReference type="OrthoDB" id="19311at2759"/>
<evidence type="ECO:0000256" key="1">
    <source>
        <dbReference type="ARBA" id="ARBA00022468"/>
    </source>
</evidence>